<name>A0A075I757_9ARCH</name>
<protein>
    <recommendedName>
        <fullName evidence="2">Sulfatase N-terminal domain-containing protein</fullName>
    </recommendedName>
</protein>
<organism evidence="1">
    <name type="scientific">uncultured marine thaumarchaeote SAT1000_06_A07</name>
    <dbReference type="NCBI Taxonomy" id="1456360"/>
    <lineage>
        <taxon>Archaea</taxon>
        <taxon>Nitrososphaerota</taxon>
        <taxon>environmental samples</taxon>
    </lineage>
</organism>
<evidence type="ECO:0008006" key="2">
    <source>
        <dbReference type="Google" id="ProtNLM"/>
    </source>
</evidence>
<accession>A0A075I757</accession>
<reference evidence="1" key="1">
    <citation type="journal article" date="2014" name="Genome Biol. Evol.">
        <title>Pangenome evidence for extensive interdomain horizontal transfer affecting lineage core and shell genes in uncultured planktonic thaumarchaeota and euryarchaeota.</title>
        <authorList>
            <person name="Deschamps P."/>
            <person name="Zivanovic Y."/>
            <person name="Moreira D."/>
            <person name="Rodriguez-Valera F."/>
            <person name="Lopez-Garcia P."/>
        </authorList>
    </citation>
    <scope>NUCLEOTIDE SEQUENCE</scope>
</reference>
<dbReference type="EMBL" id="KF901197">
    <property type="protein sequence ID" value="AIF21758.1"/>
    <property type="molecule type" value="Genomic_DNA"/>
</dbReference>
<dbReference type="AlphaFoldDB" id="A0A075I757"/>
<sequence>MITKILNESETSPIIILTSDHGTMLSHENDSVVDDYIFERMSNIMYVHTPDNNDLFYDDMSYINLLRIIYNSYLDQNFSYLEDRYYFSDDEKPYRWMDVTEFLLKTKN</sequence>
<evidence type="ECO:0000313" key="1">
    <source>
        <dbReference type="EMBL" id="AIF21758.1"/>
    </source>
</evidence>
<proteinExistence type="predicted"/>